<dbReference type="Proteomes" id="UP000288052">
    <property type="component" value="Unassembled WGS sequence"/>
</dbReference>
<feature type="coiled-coil region" evidence="1">
    <location>
        <begin position="410"/>
        <end position="494"/>
    </location>
</feature>
<organism evidence="2 3">
    <name type="scientific">Bifidobacterium castoris</name>
    <dbReference type="NCBI Taxonomy" id="2306972"/>
    <lineage>
        <taxon>Bacteria</taxon>
        <taxon>Bacillati</taxon>
        <taxon>Actinomycetota</taxon>
        <taxon>Actinomycetes</taxon>
        <taxon>Bifidobacteriales</taxon>
        <taxon>Bifidobacteriaceae</taxon>
        <taxon>Bifidobacterium</taxon>
    </lineage>
</organism>
<dbReference type="PANTHER" id="PTHR45615">
    <property type="entry name" value="MYOSIN HEAVY CHAIN, NON-MUSCLE"/>
    <property type="match status" value="1"/>
</dbReference>
<evidence type="ECO:0000313" key="2">
    <source>
        <dbReference type="EMBL" id="RSX44704.1"/>
    </source>
</evidence>
<dbReference type="OrthoDB" id="2183194at2"/>
<sequence length="2145" mass="232008">MAAGVKAGTVYIDVEPDTSGFYRKVKAMLERLDDHRIDLDADVDLAGVRSKLERLQRSGGTIEFDARINTSAFDKVHRQLAEMASLADIDLTAATDDFDKKVADSFNTMRRNYADALKSMGTDATREHTKQIKQLRELEDTRGSLWTDKWNHMAKYRDDLAQLRSELAKNIEAQKQLGEARDAAMARRSSFKRNSDDYRSESAEVKRLRAEYSALGKEIRKQENEAAKMTRQQTRFLERNAAEVAKVNERISEQSRIVKDTAAAVRAEITDVDKLNRVMRTNDALIDRNGLSMRRLERDLGDNGAAFRKASRQVREHNARQRELSKSLMATEGNVDALRRTLGRLQFADTKSHIKDLDAITKRVAELQRQLLAVRNSPEHTIKFKAELDSGTLRADLERLQRDVQVEVRVNAQQMALEKLERELNELEHRRVNIPVDLKVDYENAIAERKRLIEQIRKNPELDWEIKSNVDIDETNARRKLRDLQDDYQTLSMDVDLETALARAHLAYFTRPRTVDIFAKFHGTDLGKILGGMTAGATGLNGVMNQFRSLVNLFDSLDKVVPRVALVGAVLSDIGAGAINLAGTVGGLGKSIVTMSKAAYAAPAALTGMGLAYSSLRMIIGENGAAWTENINLAGTALEGLGEKLQDTFYGKAAPAFKDFANQVGNVVGPQMQKLASLEADVFTGMLDMVSASNQVGQVGRVFTHVNDSIKLLVPGVESVVRAFLDLSDAGGMYLSQFSNWISRNMEWFSTWARTVQADTSTVDSAMAKVKEQAGYLADSFFALKGVLQGVFEPLVQNQNGLEQFAATLKKAEDAVNSISFQDTMNAWVRGAQEAQHGMRDAFGQIGDAANIMRNDVANVMASFGELTGNVFGDLTGLLSRVSPSISKFADGVKDGFSSISGALKDASPMFSQLVSMAGELSRTFGGTFASTLKAAAPMIEQVAKATESVAKAFNALPDAVKGAAGLWMTFGRSGMQAFSSIKQGMLENIQNTLQYRGTLAELGLSAGEAGLSFGQLVQAQIAMRNGNIAGVLSQTGSNAAEMASNMGKATGKAGGLVGGLKNVGSAVLGAFGGVPGLVGTAAAVIGGGAIMTAISSYSQHVSDLNSVQDGFNEAMRATPGTLAPAASSLDELANRMDNFAVKTKEAFSQQRSFWDNINPARTDFDTINDALDKIGMSVDDVSKATGAGRDEFEKYGRQLSDISNTNMRKYLESSGDVAESYKEQADAASTVLDKMNDLRKAMLDELKVKAVSVGKTAEYVDQLDEQGQSIQSISAGLVTAEERMQTYAAATSKVSQMLSDQRSAWTKAQAAGSSYYSTLDQMPSMLEQVRAEVEQGNSSWKNMAEGFDLTTESGRSAADAMSALASNANAYIDAMVARGDSWDTVNGKYSELRKNLEETARQAGVAEEDVSAYVDTLLGTPESIKTRIELQGLEQQSQMVSLIEAMQVLFPDGSRDQTRKFLLKAVAEGTLSVEQLSNMLKELSDGKHEITLNANGDQAVTVLSDAESLLRGLSANTWWAYVQARAEGKSDVDALKEALESTPEARDAFIKAHEEGKSDVDALKAAIDEINSKKVKIDADTDGVPEKIAALEFDIERVSNSSGIKIDANIDPAIRKIAELNGWAVDDKTGEIYLSDDQYKEALKYIDGIKLDPKTGELLAESNEYTKKLAEVNGWTIEDKTGRIILDDGQALSVSKELQALLGSMDGKVWKAFISALVSGQSEVDALKTALDTVPEYKDAFLEAHQKGMNDVDALKYAIEKVTGKKVVLEADTDPANAKMSAYINDQSAVKTIPADIALGEADAQLATWASVVVKKPVQTEVEQPSLMGTIASITSLITSTLIPPAKIRVEGDDTDAQTKINAVRAFGGQTLAEMWAHILGEDSLARSSIGAIAAYDGRTIAEPWARVQGEHTLASAVIRAISSFNGKTIAKPWARVQGENAMARAAIAAVQAFNGLTIARPWARVQGDDSGAQAVFSAIASTNGSVLATRYVDIVTRSSGEVKAATGGRIHGPGSGTSDSIPAMLSNNEHVIRAAAVSRIDREVGPNFLNVLNRTGDLSKALANANNRYLDSARSLTRSAYATGGRVRTMFSGAANVHVDGGKTVNQTFNLQTKVVRSDQDLHAAAQIDRAALMRNARREARL</sequence>
<accession>A0A430F4L9</accession>
<dbReference type="RefSeq" id="WP_126032947.1">
    <property type="nucleotide sequence ID" value="NZ_QXGI01000012.1"/>
</dbReference>
<comment type="caution">
    <text evidence="2">The sequence shown here is derived from an EMBL/GenBank/DDBJ whole genome shotgun (WGS) entry which is preliminary data.</text>
</comment>
<gene>
    <name evidence="2" type="ORF">D2E22_1990</name>
</gene>
<keyword evidence="1" id="KW-0175">Coiled coil</keyword>
<evidence type="ECO:0000256" key="1">
    <source>
        <dbReference type="SAM" id="Coils"/>
    </source>
</evidence>
<proteinExistence type="predicted"/>
<keyword evidence="3" id="KW-1185">Reference proteome</keyword>
<evidence type="ECO:0000313" key="3">
    <source>
        <dbReference type="Proteomes" id="UP000288052"/>
    </source>
</evidence>
<feature type="coiled-coil region" evidence="1">
    <location>
        <begin position="198"/>
        <end position="232"/>
    </location>
</feature>
<name>A0A430F4L9_9BIFI</name>
<dbReference type="PANTHER" id="PTHR45615:SF80">
    <property type="entry name" value="GRIP DOMAIN-CONTAINING PROTEIN"/>
    <property type="match status" value="1"/>
</dbReference>
<protein>
    <submittedName>
        <fullName evidence="2">Uncharacterized protein</fullName>
    </submittedName>
</protein>
<dbReference type="EMBL" id="QXGI01000012">
    <property type="protein sequence ID" value="RSX44704.1"/>
    <property type="molecule type" value="Genomic_DNA"/>
</dbReference>
<reference evidence="2 3" key="1">
    <citation type="submission" date="2018-09" db="EMBL/GenBank/DDBJ databases">
        <title>Characterization of the phylogenetic diversity of five novel species belonging to the genus Bifidobacterium.</title>
        <authorList>
            <person name="Lugli G.A."/>
            <person name="Duranti S."/>
            <person name="Milani C."/>
        </authorList>
    </citation>
    <scope>NUCLEOTIDE SEQUENCE [LARGE SCALE GENOMIC DNA]</scope>
    <source>
        <strain evidence="2 3">2020B</strain>
    </source>
</reference>